<dbReference type="PANTHER" id="PTHR11461">
    <property type="entry name" value="SERINE PROTEASE INHIBITOR, SERPIN"/>
    <property type="match status" value="1"/>
</dbReference>
<dbReference type="Gene3D" id="2.30.39.10">
    <property type="entry name" value="Alpha-1-antitrypsin, domain 1"/>
    <property type="match status" value="1"/>
</dbReference>
<dbReference type="SMART" id="SM00093">
    <property type="entry name" value="SERPIN"/>
    <property type="match status" value="1"/>
</dbReference>
<dbReference type="PROSITE" id="PS00284">
    <property type="entry name" value="SERPIN"/>
    <property type="match status" value="1"/>
</dbReference>
<dbReference type="Pfam" id="PF00079">
    <property type="entry name" value="Serpin"/>
    <property type="match status" value="1"/>
</dbReference>
<dbReference type="InterPro" id="IPR042185">
    <property type="entry name" value="Serpin_sf_2"/>
</dbReference>
<name>A0ABN7RX33_OIKDI</name>
<keyword evidence="5" id="KW-1185">Reference proteome</keyword>
<sequence length="402" mass="45573">MKLSGLLIPLANPCSAFPSGNPLFAEVEAVKQRVTDISSYLLSNTDFSKNIAVSPVNIFSAIKVLQKSTSGPAREELEEAFGNEDAQRFENQITKYAGDLYELGMANKIFYRPINGSEPSTEIGQISETFDFKNPLQNPSKINDFIDEQTKGKIPQAFPKPIDPDTFFLLISTLYFKASWTSSFSPTTICWKMNEGPCEERDGFVGTDHFNMFYDWDAKKPFRVLDLPLALLKDDDRFAPDQKTFSALQIWMPDKVLQTESDHKEFLELMNRESQSVVKKMRLGRARLFMPKFSISTELELKTMLYDKNCTSIMNPGQHLEPIYGDNDPTTSLNEAKHIVQFDVDENGVEGAAVTAFSMMYRSFPMPVKIDRPFYFRLILKTEDANLPEYGAPIFSGRVVNP</sequence>
<feature type="domain" description="Serpin" evidence="3">
    <location>
        <begin position="35"/>
        <end position="402"/>
    </location>
</feature>
<dbReference type="InterPro" id="IPR036186">
    <property type="entry name" value="Serpin_sf"/>
</dbReference>
<evidence type="ECO:0000259" key="3">
    <source>
        <dbReference type="SMART" id="SM00093"/>
    </source>
</evidence>
<dbReference type="Proteomes" id="UP001158576">
    <property type="component" value="Chromosome PAR"/>
</dbReference>
<dbReference type="EMBL" id="OU015568">
    <property type="protein sequence ID" value="CAG5085180.1"/>
    <property type="molecule type" value="Genomic_DNA"/>
</dbReference>
<reference evidence="4 5" key="1">
    <citation type="submission" date="2021-04" db="EMBL/GenBank/DDBJ databases">
        <authorList>
            <person name="Bliznina A."/>
        </authorList>
    </citation>
    <scope>NUCLEOTIDE SEQUENCE [LARGE SCALE GENOMIC DNA]</scope>
</reference>
<organism evidence="4 5">
    <name type="scientific">Oikopleura dioica</name>
    <name type="common">Tunicate</name>
    <dbReference type="NCBI Taxonomy" id="34765"/>
    <lineage>
        <taxon>Eukaryota</taxon>
        <taxon>Metazoa</taxon>
        <taxon>Chordata</taxon>
        <taxon>Tunicata</taxon>
        <taxon>Appendicularia</taxon>
        <taxon>Copelata</taxon>
        <taxon>Oikopleuridae</taxon>
        <taxon>Oikopleura</taxon>
    </lineage>
</organism>
<comment type="similarity">
    <text evidence="1 2">Belongs to the serpin family.</text>
</comment>
<dbReference type="InterPro" id="IPR023795">
    <property type="entry name" value="Serpin_CS"/>
</dbReference>
<evidence type="ECO:0000256" key="1">
    <source>
        <dbReference type="ARBA" id="ARBA00009500"/>
    </source>
</evidence>
<evidence type="ECO:0000256" key="2">
    <source>
        <dbReference type="RuleBase" id="RU000411"/>
    </source>
</evidence>
<accession>A0ABN7RX33</accession>
<dbReference type="CDD" id="cd00172">
    <property type="entry name" value="serpin"/>
    <property type="match status" value="1"/>
</dbReference>
<dbReference type="InterPro" id="IPR042178">
    <property type="entry name" value="Serpin_sf_1"/>
</dbReference>
<gene>
    <name evidence="4" type="ORF">OKIOD_LOCUS2389</name>
</gene>
<dbReference type="SUPFAM" id="SSF56574">
    <property type="entry name" value="Serpins"/>
    <property type="match status" value="1"/>
</dbReference>
<dbReference type="Gene3D" id="3.30.497.10">
    <property type="entry name" value="Antithrombin, subunit I, domain 2"/>
    <property type="match status" value="1"/>
</dbReference>
<protein>
    <submittedName>
        <fullName evidence="4">Oidioi.mRNA.OKI2018_I69.PAR.g10831.t1.cds</fullName>
    </submittedName>
</protein>
<dbReference type="PANTHER" id="PTHR11461:SF211">
    <property type="entry name" value="GH10112P-RELATED"/>
    <property type="match status" value="1"/>
</dbReference>
<dbReference type="InterPro" id="IPR023796">
    <property type="entry name" value="Serpin_dom"/>
</dbReference>
<evidence type="ECO:0000313" key="4">
    <source>
        <dbReference type="EMBL" id="CAG5085180.1"/>
    </source>
</evidence>
<evidence type="ECO:0000313" key="5">
    <source>
        <dbReference type="Proteomes" id="UP001158576"/>
    </source>
</evidence>
<dbReference type="InterPro" id="IPR000215">
    <property type="entry name" value="Serpin_fam"/>
</dbReference>
<proteinExistence type="inferred from homology"/>